<reference evidence="2 3" key="1">
    <citation type="submission" date="2015-05" db="EMBL/GenBank/DDBJ databases">
        <authorList>
            <person name="Wang D.B."/>
            <person name="Wang M."/>
        </authorList>
    </citation>
    <scope>NUCLEOTIDE SEQUENCE [LARGE SCALE GENOMIC DNA]</scope>
    <source>
        <strain evidence="2">VL1</strain>
    </source>
</reference>
<accession>A0A0G4MXP7</accession>
<name>A0A0G4MXP7_VERLO</name>
<protein>
    <submittedName>
        <fullName evidence="2">Uncharacterized protein</fullName>
    </submittedName>
</protein>
<keyword evidence="3" id="KW-1185">Reference proteome</keyword>
<dbReference type="AlphaFoldDB" id="A0A0G4MXP7"/>
<evidence type="ECO:0000313" key="3">
    <source>
        <dbReference type="Proteomes" id="UP000044602"/>
    </source>
</evidence>
<sequence length="110" mass="12471">MAMSILLYGCLHSDEGRKVATCRRQREYLAGSGEPECTQEDHHAFHRLRVPQKCFKCAKLDSTKLRARQLLDSMKADVDKCVAARGGAWGSPRESRATSSNNNDNKQRRY</sequence>
<dbReference type="Proteomes" id="UP000044602">
    <property type="component" value="Unassembled WGS sequence"/>
</dbReference>
<dbReference type="EMBL" id="CVQH01025827">
    <property type="protein sequence ID" value="CRK39156.1"/>
    <property type="molecule type" value="Genomic_DNA"/>
</dbReference>
<organism evidence="2 3">
    <name type="scientific">Verticillium longisporum</name>
    <name type="common">Verticillium dahliae var. longisporum</name>
    <dbReference type="NCBI Taxonomy" id="100787"/>
    <lineage>
        <taxon>Eukaryota</taxon>
        <taxon>Fungi</taxon>
        <taxon>Dikarya</taxon>
        <taxon>Ascomycota</taxon>
        <taxon>Pezizomycotina</taxon>
        <taxon>Sordariomycetes</taxon>
        <taxon>Hypocreomycetidae</taxon>
        <taxon>Glomerellales</taxon>
        <taxon>Plectosphaerellaceae</taxon>
        <taxon>Verticillium</taxon>
    </lineage>
</organism>
<proteinExistence type="predicted"/>
<evidence type="ECO:0000313" key="2">
    <source>
        <dbReference type="EMBL" id="CRK39156.1"/>
    </source>
</evidence>
<gene>
    <name evidence="2" type="ORF">BN1708_016720</name>
</gene>
<evidence type="ECO:0000256" key="1">
    <source>
        <dbReference type="SAM" id="MobiDB-lite"/>
    </source>
</evidence>
<feature type="region of interest" description="Disordered" evidence="1">
    <location>
        <begin position="86"/>
        <end position="110"/>
    </location>
</feature>